<keyword evidence="13" id="KW-0862">Zinc</keyword>
<accession>A0A381YT10</accession>
<keyword evidence="10" id="KW-0732">Signal</keyword>
<organism evidence="22">
    <name type="scientific">marine metagenome</name>
    <dbReference type="NCBI Taxonomy" id="408172"/>
    <lineage>
        <taxon>unclassified sequences</taxon>
        <taxon>metagenomes</taxon>
        <taxon>ecological metagenomes</taxon>
    </lineage>
</organism>
<comment type="subunit">
    <text evidence="19">Homodimer. The monomeric form is inactive while the homodimer is active.</text>
</comment>
<dbReference type="GO" id="GO:0070573">
    <property type="term" value="F:metallodipeptidase activity"/>
    <property type="evidence" value="ECO:0007669"/>
    <property type="project" value="InterPro"/>
</dbReference>
<evidence type="ECO:0000256" key="17">
    <source>
        <dbReference type="ARBA" id="ARBA00023180"/>
    </source>
</evidence>
<proteinExistence type="predicted"/>
<feature type="domain" description="Peptidase M28" evidence="21">
    <location>
        <begin position="40"/>
        <end position="237"/>
    </location>
</feature>
<evidence type="ECO:0000256" key="8">
    <source>
        <dbReference type="ARBA" id="ARBA00022670"/>
    </source>
</evidence>
<evidence type="ECO:0000256" key="2">
    <source>
        <dbReference type="ARBA" id="ARBA00004371"/>
    </source>
</evidence>
<evidence type="ECO:0000256" key="14">
    <source>
        <dbReference type="ARBA" id="ARBA00023034"/>
    </source>
</evidence>
<feature type="non-terminal residue" evidence="22">
    <location>
        <position position="1"/>
    </location>
</feature>
<evidence type="ECO:0000256" key="6">
    <source>
        <dbReference type="ARBA" id="ARBA00022525"/>
    </source>
</evidence>
<evidence type="ECO:0000256" key="7">
    <source>
        <dbReference type="ARBA" id="ARBA00022645"/>
    </source>
</evidence>
<evidence type="ECO:0000256" key="3">
    <source>
        <dbReference type="ARBA" id="ARBA00004555"/>
    </source>
</evidence>
<dbReference type="EMBL" id="UINC01018909">
    <property type="protein sequence ID" value="SVA79762.1"/>
    <property type="molecule type" value="Genomic_DNA"/>
</dbReference>
<evidence type="ECO:0000256" key="1">
    <source>
        <dbReference type="ARBA" id="ARBA00004240"/>
    </source>
</evidence>
<dbReference type="PANTHER" id="PTHR12053">
    <property type="entry name" value="PROTEASE FAMILY M28 PLASMA GLUTAMATE CARBOXYPEPTIDASE-RELATED"/>
    <property type="match status" value="1"/>
</dbReference>
<gene>
    <name evidence="22" type="ORF">METZ01_LOCUS132616</name>
</gene>
<dbReference type="GO" id="GO:0004180">
    <property type="term" value="F:carboxypeptidase activity"/>
    <property type="evidence" value="ECO:0007669"/>
    <property type="project" value="UniProtKB-KW"/>
</dbReference>
<evidence type="ECO:0000256" key="15">
    <source>
        <dbReference type="ARBA" id="ARBA00023049"/>
    </source>
</evidence>
<evidence type="ECO:0000256" key="16">
    <source>
        <dbReference type="ARBA" id="ARBA00023145"/>
    </source>
</evidence>
<evidence type="ECO:0000256" key="13">
    <source>
        <dbReference type="ARBA" id="ARBA00022833"/>
    </source>
</evidence>
<evidence type="ECO:0000256" key="10">
    <source>
        <dbReference type="ARBA" id="ARBA00022729"/>
    </source>
</evidence>
<dbReference type="PANTHER" id="PTHR12053:SF3">
    <property type="entry name" value="CARBOXYPEPTIDASE Q"/>
    <property type="match status" value="1"/>
</dbReference>
<evidence type="ECO:0000256" key="11">
    <source>
        <dbReference type="ARBA" id="ARBA00022801"/>
    </source>
</evidence>
<reference evidence="22" key="1">
    <citation type="submission" date="2018-05" db="EMBL/GenBank/DDBJ databases">
        <authorList>
            <person name="Lanie J.A."/>
            <person name="Ng W.-L."/>
            <person name="Kazmierczak K.M."/>
            <person name="Andrzejewski T.M."/>
            <person name="Davidsen T.M."/>
            <person name="Wayne K.J."/>
            <person name="Tettelin H."/>
            <person name="Glass J.I."/>
            <person name="Rusch D."/>
            <person name="Podicherti R."/>
            <person name="Tsui H.-C.T."/>
            <person name="Winkler M.E."/>
        </authorList>
    </citation>
    <scope>NUCLEOTIDE SEQUENCE</scope>
</reference>
<evidence type="ECO:0000313" key="22">
    <source>
        <dbReference type="EMBL" id="SVA79762.1"/>
    </source>
</evidence>
<comment type="subcellular location">
    <subcellularLocation>
        <location evidence="1">Endoplasmic reticulum</location>
    </subcellularLocation>
    <subcellularLocation>
        <location evidence="3">Golgi apparatus</location>
    </subcellularLocation>
    <subcellularLocation>
        <location evidence="2">Lysosome</location>
    </subcellularLocation>
    <subcellularLocation>
        <location evidence="4">Secreted</location>
    </subcellularLocation>
</comment>
<evidence type="ECO:0000256" key="12">
    <source>
        <dbReference type="ARBA" id="ARBA00022824"/>
    </source>
</evidence>
<keyword evidence="16" id="KW-0865">Zymogen</keyword>
<keyword evidence="9" id="KW-0479">Metal-binding</keyword>
<evidence type="ECO:0000256" key="5">
    <source>
        <dbReference type="ARBA" id="ARBA00014116"/>
    </source>
</evidence>
<evidence type="ECO:0000256" key="18">
    <source>
        <dbReference type="ARBA" id="ARBA00023228"/>
    </source>
</evidence>
<keyword evidence="17" id="KW-0325">Glycoprotein</keyword>
<dbReference type="GO" id="GO:0005576">
    <property type="term" value="C:extracellular region"/>
    <property type="evidence" value="ECO:0007669"/>
    <property type="project" value="UniProtKB-SubCell"/>
</dbReference>
<dbReference type="GO" id="GO:0046872">
    <property type="term" value="F:metal ion binding"/>
    <property type="evidence" value="ECO:0007669"/>
    <property type="project" value="UniProtKB-KW"/>
</dbReference>
<keyword evidence="14" id="KW-0333">Golgi apparatus</keyword>
<keyword evidence="18" id="KW-0458">Lysosome</keyword>
<dbReference type="SUPFAM" id="SSF53187">
    <property type="entry name" value="Zn-dependent exopeptidases"/>
    <property type="match status" value="1"/>
</dbReference>
<dbReference type="AlphaFoldDB" id="A0A381YT10"/>
<evidence type="ECO:0000256" key="20">
    <source>
        <dbReference type="ARBA" id="ARBA00033328"/>
    </source>
</evidence>
<dbReference type="GO" id="GO:0005783">
    <property type="term" value="C:endoplasmic reticulum"/>
    <property type="evidence" value="ECO:0007669"/>
    <property type="project" value="UniProtKB-SubCell"/>
</dbReference>
<keyword evidence="15" id="KW-0482">Metalloprotease</keyword>
<evidence type="ECO:0000256" key="4">
    <source>
        <dbReference type="ARBA" id="ARBA00004613"/>
    </source>
</evidence>
<evidence type="ECO:0000256" key="9">
    <source>
        <dbReference type="ARBA" id="ARBA00022723"/>
    </source>
</evidence>
<dbReference type="GO" id="GO:0005794">
    <property type="term" value="C:Golgi apparatus"/>
    <property type="evidence" value="ECO:0007669"/>
    <property type="project" value="UniProtKB-SubCell"/>
</dbReference>
<sequence>VVLASEHYNMITRLMERNVDVTLRINIESRYHEDDTNGYNIIAEIPGVDPEIGDEIVMIGAHLDSWHSAAGATDNADGAAVTLEAMRILKALSIKPRRTIRLALWGGEEQGLHGSRRYVERYLSGVDNADARDNFSVYFNLDPGAGPIKGFFLEGNEAVRPFFAANLEPFADLNSTILTAGGICCTDHLSFIDEGLPGFQPIHSYDDYDVRTHHTNVDSYERINKEDLEQASVVMASLLYHAAMRDKKIPRNPEIGAH</sequence>
<evidence type="ECO:0000259" key="21">
    <source>
        <dbReference type="Pfam" id="PF04389"/>
    </source>
</evidence>
<keyword evidence="11" id="KW-0378">Hydrolase</keyword>
<name>A0A381YT10_9ZZZZ</name>
<dbReference type="Gene3D" id="3.40.630.10">
    <property type="entry name" value="Zn peptidases"/>
    <property type="match status" value="1"/>
</dbReference>
<evidence type="ECO:0000256" key="19">
    <source>
        <dbReference type="ARBA" id="ARBA00025833"/>
    </source>
</evidence>
<dbReference type="GO" id="GO:0005764">
    <property type="term" value="C:lysosome"/>
    <property type="evidence" value="ECO:0007669"/>
    <property type="project" value="UniProtKB-SubCell"/>
</dbReference>
<dbReference type="InterPro" id="IPR007484">
    <property type="entry name" value="Peptidase_M28"/>
</dbReference>
<keyword evidence="12" id="KW-0256">Endoplasmic reticulum</keyword>
<protein>
    <recommendedName>
        <fullName evidence="5">Carboxypeptidase Q</fullName>
    </recommendedName>
    <alternativeName>
        <fullName evidence="20">Plasma glutamate carboxypeptidase</fullName>
    </alternativeName>
</protein>
<keyword evidence="8" id="KW-0645">Protease</keyword>
<dbReference type="Pfam" id="PF04389">
    <property type="entry name" value="Peptidase_M28"/>
    <property type="match status" value="1"/>
</dbReference>
<dbReference type="GO" id="GO:0006508">
    <property type="term" value="P:proteolysis"/>
    <property type="evidence" value="ECO:0007669"/>
    <property type="project" value="UniProtKB-KW"/>
</dbReference>
<keyword evidence="6" id="KW-0964">Secreted</keyword>
<keyword evidence="7" id="KW-0121">Carboxypeptidase</keyword>
<dbReference type="InterPro" id="IPR039866">
    <property type="entry name" value="CPQ"/>
</dbReference>